<dbReference type="EMBL" id="JARBDR010000246">
    <property type="protein sequence ID" value="KAJ8316819.1"/>
    <property type="molecule type" value="Genomic_DNA"/>
</dbReference>
<keyword evidence="4" id="KW-1185">Reference proteome</keyword>
<evidence type="ECO:0000313" key="4">
    <source>
        <dbReference type="Proteomes" id="UP001217089"/>
    </source>
</evidence>
<dbReference type="PANTHER" id="PTHR15126:SF4">
    <property type="entry name" value="SH3 DOMAIN-BINDING PROTEIN 2"/>
    <property type="match status" value="1"/>
</dbReference>
<dbReference type="Proteomes" id="UP001217089">
    <property type="component" value="Unassembled WGS sequence"/>
</dbReference>
<accession>A0ABQ9FHR4</accession>
<proteinExistence type="predicted"/>
<dbReference type="InterPro" id="IPR035848">
    <property type="entry name" value="SH3BP2"/>
</dbReference>
<reference evidence="3 4" key="1">
    <citation type="submission" date="2022-12" db="EMBL/GenBank/DDBJ databases">
        <title>Chromosome-level genome of Tegillarca granosa.</title>
        <authorList>
            <person name="Kim J."/>
        </authorList>
    </citation>
    <scope>NUCLEOTIDE SEQUENCE [LARGE SCALE GENOMIC DNA]</scope>
    <source>
        <strain evidence="3">Teg-2019</strain>
        <tissue evidence="3">Adductor muscle</tissue>
    </source>
</reference>
<dbReference type="SUPFAM" id="SSF55550">
    <property type="entry name" value="SH2 domain"/>
    <property type="match status" value="1"/>
</dbReference>
<name>A0ABQ9FHR4_TEGGR</name>
<organism evidence="3 4">
    <name type="scientific">Tegillarca granosa</name>
    <name type="common">Malaysian cockle</name>
    <name type="synonym">Anadara granosa</name>
    <dbReference type="NCBI Taxonomy" id="220873"/>
    <lineage>
        <taxon>Eukaryota</taxon>
        <taxon>Metazoa</taxon>
        <taxon>Spiralia</taxon>
        <taxon>Lophotrochozoa</taxon>
        <taxon>Mollusca</taxon>
        <taxon>Bivalvia</taxon>
        <taxon>Autobranchia</taxon>
        <taxon>Pteriomorphia</taxon>
        <taxon>Arcoida</taxon>
        <taxon>Arcoidea</taxon>
        <taxon>Arcidae</taxon>
        <taxon>Tegillarca</taxon>
    </lineage>
</organism>
<dbReference type="InterPro" id="IPR000980">
    <property type="entry name" value="SH2"/>
</dbReference>
<dbReference type="Gene3D" id="3.30.505.10">
    <property type="entry name" value="SH2 domain"/>
    <property type="match status" value="1"/>
</dbReference>
<feature type="domain" description="SH2" evidence="2">
    <location>
        <begin position="26"/>
        <end position="119"/>
    </location>
</feature>
<evidence type="ECO:0000259" key="2">
    <source>
        <dbReference type="PROSITE" id="PS50001"/>
    </source>
</evidence>
<dbReference type="PROSITE" id="PS50001">
    <property type="entry name" value="SH2"/>
    <property type="match status" value="1"/>
</dbReference>
<keyword evidence="1" id="KW-0727">SH2 domain</keyword>
<dbReference type="Pfam" id="PF00017">
    <property type="entry name" value="SH2"/>
    <property type="match status" value="1"/>
</dbReference>
<comment type="caution">
    <text evidence="3">The sequence shown here is derived from an EMBL/GenBank/DDBJ whole genome shotgun (WGS) entry which is preliminary data.</text>
</comment>
<evidence type="ECO:0000256" key="1">
    <source>
        <dbReference type="PROSITE-ProRule" id="PRU00191"/>
    </source>
</evidence>
<protein>
    <recommendedName>
        <fullName evidence="2">SH2 domain-containing protein</fullName>
    </recommendedName>
</protein>
<gene>
    <name evidence="3" type="ORF">KUTeg_004723</name>
</gene>
<evidence type="ECO:0000313" key="3">
    <source>
        <dbReference type="EMBL" id="KAJ8316819.1"/>
    </source>
</evidence>
<dbReference type="SMART" id="SM00252">
    <property type="entry name" value="SH2"/>
    <property type="match status" value="1"/>
</dbReference>
<sequence>MINVGFFFFSKDKAEEVDEVDDDTYWESIYFRDSNNEKGNEIIRHIAEDGVYLVREGATGGHVLVVFANNMPKKYRVQQSDNQYFLGRDGPHCDSLEELLYEYYSQNLPTVNVKLNTPYKLHQNICDKHMIKSILLQTQNKI</sequence>
<dbReference type="InterPro" id="IPR036860">
    <property type="entry name" value="SH2_dom_sf"/>
</dbReference>
<dbReference type="PANTHER" id="PTHR15126">
    <property type="entry name" value="SH3-BINDING"/>
    <property type="match status" value="1"/>
</dbReference>